<dbReference type="GO" id="GO:0044209">
    <property type="term" value="P:AMP salvage"/>
    <property type="evidence" value="ECO:0007669"/>
    <property type="project" value="UniProtKB-UniPathway"/>
</dbReference>
<evidence type="ECO:0000256" key="6">
    <source>
        <dbReference type="ARBA" id="ARBA00011738"/>
    </source>
</evidence>
<feature type="domain" description="Phosphoribosyltransferase" evidence="12">
    <location>
        <begin position="106"/>
        <end position="226"/>
    </location>
</feature>
<evidence type="ECO:0000256" key="3">
    <source>
        <dbReference type="ARBA" id="ARBA00004496"/>
    </source>
</evidence>
<evidence type="ECO:0000256" key="9">
    <source>
        <dbReference type="ARBA" id="ARBA00022676"/>
    </source>
</evidence>
<organism evidence="13">
    <name type="scientific">Florenciella parvula</name>
    <dbReference type="NCBI Taxonomy" id="236787"/>
    <lineage>
        <taxon>Eukaryota</taxon>
        <taxon>Sar</taxon>
        <taxon>Stramenopiles</taxon>
        <taxon>Ochrophyta</taxon>
        <taxon>Dictyochophyceae</taxon>
        <taxon>Florenciellales</taxon>
        <taxon>Florenciella</taxon>
    </lineage>
</organism>
<dbReference type="GO" id="GO:0006168">
    <property type="term" value="P:adenine salvage"/>
    <property type="evidence" value="ECO:0007669"/>
    <property type="project" value="InterPro"/>
</dbReference>
<keyword evidence="11" id="KW-0660">Purine salvage</keyword>
<comment type="pathway">
    <text evidence="4">Purine metabolism; AMP biosynthesis via salvage pathway; AMP from adenine: step 1/1.</text>
</comment>
<accession>A0A7S2FK39</accession>
<dbReference type="GO" id="GO:0006166">
    <property type="term" value="P:purine ribonucleoside salvage"/>
    <property type="evidence" value="ECO:0007669"/>
    <property type="project" value="UniProtKB-KW"/>
</dbReference>
<evidence type="ECO:0000256" key="11">
    <source>
        <dbReference type="ARBA" id="ARBA00022726"/>
    </source>
</evidence>
<evidence type="ECO:0000256" key="7">
    <source>
        <dbReference type="ARBA" id="ARBA00011893"/>
    </source>
</evidence>
<dbReference type="HAMAP" id="MF_00004">
    <property type="entry name" value="Aden_phosphoribosyltr"/>
    <property type="match status" value="1"/>
</dbReference>
<evidence type="ECO:0000256" key="5">
    <source>
        <dbReference type="ARBA" id="ARBA00008391"/>
    </source>
</evidence>
<keyword evidence="9" id="KW-0328">Glycosyltransferase</keyword>
<proteinExistence type="inferred from homology"/>
<dbReference type="InterPro" id="IPR029057">
    <property type="entry name" value="PRTase-like"/>
</dbReference>
<comment type="subunit">
    <text evidence="6">Homodimer.</text>
</comment>
<dbReference type="EMBL" id="HBGT01007489">
    <property type="protein sequence ID" value="CAD9396758.1"/>
    <property type="molecule type" value="Transcribed_RNA"/>
</dbReference>
<evidence type="ECO:0000313" key="13">
    <source>
        <dbReference type="EMBL" id="CAD9396758.1"/>
    </source>
</evidence>
<dbReference type="CDD" id="cd06223">
    <property type="entry name" value="PRTases_typeI"/>
    <property type="match status" value="1"/>
</dbReference>
<dbReference type="Gene3D" id="3.40.50.2020">
    <property type="match status" value="1"/>
</dbReference>
<dbReference type="InterPro" id="IPR000836">
    <property type="entry name" value="PRTase_dom"/>
</dbReference>
<dbReference type="SUPFAM" id="SSF53271">
    <property type="entry name" value="PRTase-like"/>
    <property type="match status" value="1"/>
</dbReference>
<comment type="catalytic activity">
    <reaction evidence="1">
        <text>AMP + diphosphate = 5-phospho-alpha-D-ribose 1-diphosphate + adenine</text>
        <dbReference type="Rhea" id="RHEA:16609"/>
        <dbReference type="ChEBI" id="CHEBI:16708"/>
        <dbReference type="ChEBI" id="CHEBI:33019"/>
        <dbReference type="ChEBI" id="CHEBI:58017"/>
        <dbReference type="ChEBI" id="CHEBI:456215"/>
        <dbReference type="EC" id="2.4.2.7"/>
    </reaction>
</comment>
<dbReference type="AlphaFoldDB" id="A0A7S2FK39"/>
<dbReference type="FunFam" id="3.40.50.2020:FF:000004">
    <property type="entry name" value="Adenine phosphoribosyltransferase"/>
    <property type="match status" value="1"/>
</dbReference>
<dbReference type="UniPathway" id="UPA00588">
    <property type="reaction ID" value="UER00646"/>
</dbReference>
<dbReference type="InterPro" id="IPR005764">
    <property type="entry name" value="Ade_phspho_trans"/>
</dbReference>
<dbReference type="GO" id="GO:0003999">
    <property type="term" value="F:adenine phosphoribosyltransferase activity"/>
    <property type="evidence" value="ECO:0007669"/>
    <property type="project" value="UniProtKB-EC"/>
</dbReference>
<dbReference type="GO" id="GO:0005737">
    <property type="term" value="C:cytoplasm"/>
    <property type="evidence" value="ECO:0007669"/>
    <property type="project" value="UniProtKB-SubCell"/>
</dbReference>
<evidence type="ECO:0000259" key="12">
    <source>
        <dbReference type="Pfam" id="PF00156"/>
    </source>
</evidence>
<dbReference type="NCBIfam" id="NF002636">
    <property type="entry name" value="PRK02304.1-5"/>
    <property type="match status" value="1"/>
</dbReference>
<dbReference type="PANTHER" id="PTHR11776:SF7">
    <property type="entry name" value="PHOSPHORIBOSYLTRANSFERASE DOMAIN-CONTAINING PROTEIN"/>
    <property type="match status" value="1"/>
</dbReference>
<name>A0A7S2FK39_9STRA</name>
<dbReference type="InterPro" id="IPR050120">
    <property type="entry name" value="Adenine_PRTase"/>
</dbReference>
<evidence type="ECO:0000256" key="8">
    <source>
        <dbReference type="ARBA" id="ARBA00022490"/>
    </source>
</evidence>
<comment type="subcellular location">
    <subcellularLocation>
        <location evidence="3">Cytoplasm</location>
    </subcellularLocation>
</comment>
<dbReference type="PANTHER" id="PTHR11776">
    <property type="entry name" value="ADENINE PHOSPHORIBOSYLTRANSFERASE"/>
    <property type="match status" value="1"/>
</dbReference>
<evidence type="ECO:0000256" key="1">
    <source>
        <dbReference type="ARBA" id="ARBA00000868"/>
    </source>
</evidence>
<evidence type="ECO:0000256" key="2">
    <source>
        <dbReference type="ARBA" id="ARBA00003968"/>
    </source>
</evidence>
<comment type="similarity">
    <text evidence="5">Belongs to the purine/pyrimidine phosphoribosyltransferase family.</text>
</comment>
<dbReference type="EC" id="2.4.2.7" evidence="7"/>
<reference evidence="13" key="1">
    <citation type="submission" date="2021-01" db="EMBL/GenBank/DDBJ databases">
        <authorList>
            <person name="Corre E."/>
            <person name="Pelletier E."/>
            <person name="Niang G."/>
            <person name="Scheremetjew M."/>
            <person name="Finn R."/>
            <person name="Kale V."/>
            <person name="Holt S."/>
            <person name="Cochrane G."/>
            <person name="Meng A."/>
            <person name="Brown T."/>
            <person name="Cohen L."/>
        </authorList>
    </citation>
    <scope>NUCLEOTIDE SEQUENCE</scope>
    <source>
        <strain evidence="13">RCC1693</strain>
    </source>
</reference>
<keyword evidence="8" id="KW-0963">Cytoplasm</keyword>
<evidence type="ECO:0000256" key="10">
    <source>
        <dbReference type="ARBA" id="ARBA00022679"/>
    </source>
</evidence>
<comment type="function">
    <text evidence="2">Catalyzes a salvage reaction resulting in the formation of AMP, that is energically less costly than de novo synthesis.</text>
</comment>
<gene>
    <name evidence="13" type="ORF">FPAR1323_LOCUS4055</name>
</gene>
<sequence>MGADLEADGFGSALLNAGIPEKMISMWTVDPQVQLLDGAKGSLFDALEDMDAADCMAKCKALTRGNVDSMYLQDGPEAQKIAEVIPYFPFKGIPRFYDIGGFLKEPEVFQMIVDIFVDRYKALDIDSICGLDARGFVLGPPIALGMKKPFFMMRKPGKMPNTIQSASYDVEYGKREGMCMPRDAIKEGERVLVIDDLVATGGTLSSAIELVKMAGGVVVECACIVELKFLIPSRVELYKKLNISDVPIWALISEEVLNNEAELGAEYKDDGEEH</sequence>
<keyword evidence="10" id="KW-0808">Transferase</keyword>
<evidence type="ECO:0000256" key="4">
    <source>
        <dbReference type="ARBA" id="ARBA00004659"/>
    </source>
</evidence>
<protein>
    <recommendedName>
        <fullName evidence="7">adenine phosphoribosyltransferase</fullName>
        <ecNumber evidence="7">2.4.2.7</ecNumber>
    </recommendedName>
</protein>
<dbReference type="Pfam" id="PF00156">
    <property type="entry name" value="Pribosyltran"/>
    <property type="match status" value="1"/>
</dbReference>